<evidence type="ECO:0008006" key="3">
    <source>
        <dbReference type="Google" id="ProtNLM"/>
    </source>
</evidence>
<protein>
    <recommendedName>
        <fullName evidence="3">DUF370 domain-containing protein</fullName>
    </recommendedName>
</protein>
<keyword evidence="2" id="KW-1185">Reference proteome</keyword>
<reference evidence="2" key="1">
    <citation type="submission" date="2016-10" db="EMBL/GenBank/DDBJ databases">
        <authorList>
            <person name="Varghese N."/>
            <person name="Submissions S."/>
        </authorList>
    </citation>
    <scope>NUCLEOTIDE SEQUENCE [LARGE SCALE GENOMIC DNA]</scope>
    <source>
        <strain evidence="2">SP</strain>
    </source>
</reference>
<evidence type="ECO:0000313" key="2">
    <source>
        <dbReference type="Proteomes" id="UP000198935"/>
    </source>
</evidence>
<dbReference type="Proteomes" id="UP000198935">
    <property type="component" value="Unassembled WGS sequence"/>
</dbReference>
<organism evidence="1 2">
    <name type="scientific">Evansella caseinilytica</name>
    <dbReference type="NCBI Taxonomy" id="1503961"/>
    <lineage>
        <taxon>Bacteria</taxon>
        <taxon>Bacillati</taxon>
        <taxon>Bacillota</taxon>
        <taxon>Bacilli</taxon>
        <taxon>Bacillales</taxon>
        <taxon>Bacillaceae</taxon>
        <taxon>Evansella</taxon>
    </lineage>
</organism>
<dbReference type="NCBIfam" id="NF046065">
    <property type="entry name" value="MtxRegRemB"/>
    <property type="match status" value="1"/>
</dbReference>
<dbReference type="AlphaFoldDB" id="A0A1H3URG8"/>
<dbReference type="EMBL" id="FNPI01000025">
    <property type="protein sequence ID" value="SDZ65033.1"/>
    <property type="molecule type" value="Genomic_DNA"/>
</dbReference>
<evidence type="ECO:0000313" key="1">
    <source>
        <dbReference type="EMBL" id="SDZ65033.1"/>
    </source>
</evidence>
<name>A0A1H3URG8_9BACI</name>
<dbReference type="InterPro" id="IPR007169">
    <property type="entry name" value="RemA-like"/>
</dbReference>
<dbReference type="OrthoDB" id="9811390at2"/>
<accession>A0A1H3URG8</accession>
<dbReference type="STRING" id="1503961.SAMN05421736_1255"/>
<proteinExistence type="predicted"/>
<sequence length="87" mass="9850">MFIHLGGDTVLRSNKVIVILDHQSQDMSADNQQFLQDPGKKDTVVLISEEKPKSIVVTDEKIYLSPISSQTLKRRAETVAVFEEDDY</sequence>
<dbReference type="Pfam" id="PF04025">
    <property type="entry name" value="RemA-like"/>
    <property type="match status" value="1"/>
</dbReference>
<gene>
    <name evidence="1" type="ORF">SAMN05421736_1255</name>
</gene>